<feature type="compositionally biased region" description="Polar residues" evidence="1">
    <location>
        <begin position="63"/>
        <end position="72"/>
    </location>
</feature>
<keyword evidence="3" id="KW-1185">Reference proteome</keyword>
<proteinExistence type="predicted"/>
<comment type="caution">
    <text evidence="2">The sequence shown here is derived from an EMBL/GenBank/DDBJ whole genome shotgun (WGS) entry which is preliminary data.</text>
</comment>
<feature type="compositionally biased region" description="Basic and acidic residues" evidence="1">
    <location>
        <begin position="48"/>
        <end position="59"/>
    </location>
</feature>
<sequence>MEQERQRQMMLILAAVGMMAGLGFYAAGNEEPTEEPEPVAAEPAASLGEKRVSGLEKADGQAQIRNPFSSWHETAGEKEGKKESAPDTEPAAAGKKGVLPVFAAGAVMRPAEPAEAGLAAEEKRAPELSLKGIVRGSEGRLALIASGGRLYSLSQGEMVMGWRLDFIGEDRVRISGEGGERQLVLPEF</sequence>
<evidence type="ECO:0000313" key="2">
    <source>
        <dbReference type="EMBL" id="MSV23644.1"/>
    </source>
</evidence>
<feature type="region of interest" description="Disordered" evidence="1">
    <location>
        <begin position="27"/>
        <end position="95"/>
    </location>
</feature>
<reference evidence="2 3" key="1">
    <citation type="submission" date="2019-08" db="EMBL/GenBank/DDBJ databases">
        <title>In-depth cultivation of the pig gut microbiome towards novel bacterial diversity and tailored functional studies.</title>
        <authorList>
            <person name="Wylensek D."/>
            <person name="Hitch T.C.A."/>
            <person name="Clavel T."/>
        </authorList>
    </citation>
    <scope>NUCLEOTIDE SEQUENCE [LARGE SCALE GENOMIC DNA]</scope>
    <source>
        <strain evidence="3">WCA-380-WT-3B3</strain>
    </source>
</reference>
<accession>A0A6I2UUD2</accession>
<dbReference type="Proteomes" id="UP000430222">
    <property type="component" value="Unassembled WGS sequence"/>
</dbReference>
<protein>
    <submittedName>
        <fullName evidence="2">Uncharacterized protein</fullName>
    </submittedName>
</protein>
<dbReference type="RefSeq" id="WP_154619408.1">
    <property type="nucleotide sequence ID" value="NZ_CBCTNG010000013.1"/>
</dbReference>
<evidence type="ECO:0000313" key="3">
    <source>
        <dbReference type="Proteomes" id="UP000430222"/>
    </source>
</evidence>
<organism evidence="2 3">
    <name type="scientific">Selenomonas montiformis</name>
    <dbReference type="NCBI Taxonomy" id="2652285"/>
    <lineage>
        <taxon>Bacteria</taxon>
        <taxon>Bacillati</taxon>
        <taxon>Bacillota</taxon>
        <taxon>Negativicutes</taxon>
        <taxon>Selenomonadales</taxon>
        <taxon>Selenomonadaceae</taxon>
        <taxon>Selenomonas</taxon>
    </lineage>
</organism>
<evidence type="ECO:0000256" key="1">
    <source>
        <dbReference type="SAM" id="MobiDB-lite"/>
    </source>
</evidence>
<gene>
    <name evidence="2" type="ORF">FYJ78_00220</name>
</gene>
<dbReference type="AlphaFoldDB" id="A0A6I2UUD2"/>
<feature type="compositionally biased region" description="Basic and acidic residues" evidence="1">
    <location>
        <begin position="74"/>
        <end position="85"/>
    </location>
</feature>
<name>A0A6I2UUD2_9FIRM</name>
<dbReference type="EMBL" id="VUNL01000001">
    <property type="protein sequence ID" value="MSV23644.1"/>
    <property type="molecule type" value="Genomic_DNA"/>
</dbReference>